<dbReference type="PANTHER" id="PTHR45586">
    <property type="entry name" value="TPR REPEAT-CONTAINING PROTEIN PA4667"/>
    <property type="match status" value="1"/>
</dbReference>
<reference evidence="7" key="1">
    <citation type="journal article" date="2019" name="Int. J. Syst. Evol. Microbiol.">
        <title>The Global Catalogue of Microorganisms (GCM) 10K type strain sequencing project: providing services to taxonomists for standard genome sequencing and annotation.</title>
        <authorList>
            <consortium name="The Broad Institute Genomics Platform"/>
            <consortium name="The Broad Institute Genome Sequencing Center for Infectious Disease"/>
            <person name="Wu L."/>
            <person name="Ma J."/>
        </authorList>
    </citation>
    <scope>NUCLEOTIDE SEQUENCE [LARGE SCALE GENOMIC DNA]</scope>
    <source>
        <strain evidence="7">KCTC 32998</strain>
    </source>
</reference>
<dbReference type="PROSITE" id="PS50005">
    <property type="entry name" value="TPR"/>
    <property type="match status" value="1"/>
</dbReference>
<keyword evidence="7" id="KW-1185">Reference proteome</keyword>
<protein>
    <submittedName>
        <fullName evidence="6">TPR repeat-containing protein</fullName>
    </submittedName>
</protein>
<evidence type="ECO:0000313" key="6">
    <source>
        <dbReference type="EMBL" id="GHB11052.1"/>
    </source>
</evidence>
<dbReference type="InterPro" id="IPR051012">
    <property type="entry name" value="CellSynth/LPSAsmb/PSIAsmb"/>
</dbReference>
<dbReference type="PANTHER" id="PTHR45586:SF1">
    <property type="entry name" value="LIPOPOLYSACCHARIDE ASSEMBLY PROTEIN B"/>
    <property type="match status" value="1"/>
</dbReference>
<feature type="compositionally biased region" description="Low complexity" evidence="4">
    <location>
        <begin position="37"/>
        <end position="46"/>
    </location>
</feature>
<accession>A0ABQ3DPV0</accession>
<proteinExistence type="predicted"/>
<feature type="signal peptide" evidence="5">
    <location>
        <begin position="1"/>
        <end position="38"/>
    </location>
</feature>
<dbReference type="Gene3D" id="1.25.40.10">
    <property type="entry name" value="Tetratricopeptide repeat domain"/>
    <property type="match status" value="2"/>
</dbReference>
<organism evidence="6 7">
    <name type="scientific">Salinicola rhizosphaerae</name>
    <dbReference type="NCBI Taxonomy" id="1443141"/>
    <lineage>
        <taxon>Bacteria</taxon>
        <taxon>Pseudomonadati</taxon>
        <taxon>Pseudomonadota</taxon>
        <taxon>Gammaproteobacteria</taxon>
        <taxon>Oceanospirillales</taxon>
        <taxon>Halomonadaceae</taxon>
        <taxon>Salinicola</taxon>
    </lineage>
</organism>
<comment type="caution">
    <text evidence="6">The sequence shown here is derived from an EMBL/GenBank/DDBJ whole genome shotgun (WGS) entry which is preliminary data.</text>
</comment>
<dbReference type="SUPFAM" id="SSF48452">
    <property type="entry name" value="TPR-like"/>
    <property type="match status" value="2"/>
</dbReference>
<name>A0ABQ3DPV0_9GAMM</name>
<feature type="region of interest" description="Disordered" evidence="4">
    <location>
        <begin position="37"/>
        <end position="57"/>
    </location>
</feature>
<feature type="repeat" description="TPR" evidence="3">
    <location>
        <begin position="505"/>
        <end position="538"/>
    </location>
</feature>
<keyword evidence="1" id="KW-0677">Repeat</keyword>
<dbReference type="InterPro" id="IPR011990">
    <property type="entry name" value="TPR-like_helical_dom_sf"/>
</dbReference>
<dbReference type="SMART" id="SM00028">
    <property type="entry name" value="TPR"/>
    <property type="match status" value="4"/>
</dbReference>
<feature type="region of interest" description="Disordered" evidence="4">
    <location>
        <begin position="568"/>
        <end position="604"/>
    </location>
</feature>
<keyword evidence="2 3" id="KW-0802">TPR repeat</keyword>
<gene>
    <name evidence="6" type="ORF">GCM10009038_06140</name>
</gene>
<keyword evidence="5" id="KW-0732">Signal</keyword>
<dbReference type="InterPro" id="IPR019734">
    <property type="entry name" value="TPR_rpt"/>
</dbReference>
<dbReference type="Proteomes" id="UP000646745">
    <property type="component" value="Unassembled WGS sequence"/>
</dbReference>
<evidence type="ECO:0000256" key="2">
    <source>
        <dbReference type="ARBA" id="ARBA00022803"/>
    </source>
</evidence>
<evidence type="ECO:0000313" key="7">
    <source>
        <dbReference type="Proteomes" id="UP000646745"/>
    </source>
</evidence>
<evidence type="ECO:0000256" key="3">
    <source>
        <dbReference type="PROSITE-ProRule" id="PRU00339"/>
    </source>
</evidence>
<dbReference type="Pfam" id="PF14559">
    <property type="entry name" value="TPR_19"/>
    <property type="match status" value="2"/>
</dbReference>
<evidence type="ECO:0000256" key="1">
    <source>
        <dbReference type="ARBA" id="ARBA00022737"/>
    </source>
</evidence>
<evidence type="ECO:0000256" key="5">
    <source>
        <dbReference type="SAM" id="SignalP"/>
    </source>
</evidence>
<feature type="chain" id="PRO_5046456762" evidence="5">
    <location>
        <begin position="39"/>
        <end position="604"/>
    </location>
</feature>
<evidence type="ECO:0000256" key="4">
    <source>
        <dbReference type="SAM" id="MobiDB-lite"/>
    </source>
</evidence>
<dbReference type="Pfam" id="PF13432">
    <property type="entry name" value="TPR_16"/>
    <property type="match status" value="2"/>
</dbReference>
<dbReference type="EMBL" id="BMZI01000001">
    <property type="protein sequence ID" value="GHB11052.1"/>
    <property type="molecule type" value="Genomic_DNA"/>
</dbReference>
<sequence length="604" mass="64511">MLSGLINLEDGMPTRLLLAAGCAALLAGCQSMSTSSSAAEGMSASGHDPMASAPPVTQGFDADGLSQVLLSELAGQRGDFRRAAEGYLAAADRYRSAALAQRATLAARYTDDTSLLQTTANRWQQFAPEDSAPQELLSGIAVDRGDWPAALQHRLALAAQGQNGQLLALADLAIESGAEIPPLVAQMRQFVASHPDNADAQMATARFEAAGGDVDRAQRRLTRLAARYRQLPELWLTRAQIALEAGDYALAASSAEHGRELAPDDSRFLLALAQAKIASGDIAGAEQQIDQLLARHDDTPGLRIGLAQLYLNADALAPARRLLLPLLDRDDTPPTVYLLLGSIAETGGELDNALLYYRQVPTGPGFIESRALAIRMLVGAERIEDASQFVQIESLRHPTQRATLTQIGIDTLDDAGKPRAADALLTESLNQSPDDAQLLYAQAMRNFARGKVDLMMTQMRRIIADNPKDAEALNALGYTLATTTERYDEAFDLVERAHALKPDSPAILDSLGWIHFKRGDVQAAIRYLQQAYAGQPDQEVAAHLAEALAADGRTDQARTIVNAALGSADSHPDIDKLLTSHPELAPPPAPDSTGRPDAPSPTGQ</sequence>